<evidence type="ECO:0000313" key="2">
    <source>
        <dbReference type="Proteomes" id="UP000566995"/>
    </source>
</evidence>
<dbReference type="AlphaFoldDB" id="A0A7W7KSN7"/>
<gene>
    <name evidence="1" type="ORF">HNP46_006744</name>
</gene>
<dbReference type="EMBL" id="JACHLI010000049">
    <property type="protein sequence ID" value="MBB4867825.1"/>
    <property type="molecule type" value="Genomic_DNA"/>
</dbReference>
<comment type="caution">
    <text evidence="1">The sequence shown here is derived from an EMBL/GenBank/DDBJ whole genome shotgun (WGS) entry which is preliminary data.</text>
</comment>
<sequence>MKHFAHSTPSLSLLKRIKQEAKSRSREGGGKHSTELEAVSREAGFSSFENARLACVSGSEANLIKRLLGTIAPDLSHQHHLLILRVKQSELLGLGGASEVHNLEQEERSEFMFSGMKVLKRAWAQAGRDEFFGFSIETDVMKDLRAASSSAPF</sequence>
<proteinExistence type="predicted"/>
<dbReference type="RefSeq" id="WP_184597751.1">
    <property type="nucleotide sequence ID" value="NZ_JACHLI010000049.1"/>
</dbReference>
<dbReference type="Proteomes" id="UP000566995">
    <property type="component" value="Unassembled WGS sequence"/>
</dbReference>
<protein>
    <submittedName>
        <fullName evidence="1">Uncharacterized protein</fullName>
    </submittedName>
</protein>
<organism evidence="1 2">
    <name type="scientific">Pseudomonas nitroreducens</name>
    <dbReference type="NCBI Taxonomy" id="46680"/>
    <lineage>
        <taxon>Bacteria</taxon>
        <taxon>Pseudomonadati</taxon>
        <taxon>Pseudomonadota</taxon>
        <taxon>Gammaproteobacteria</taxon>
        <taxon>Pseudomonadales</taxon>
        <taxon>Pseudomonadaceae</taxon>
        <taxon>Pseudomonas</taxon>
    </lineage>
</organism>
<name>A0A7W7KSN7_PSENT</name>
<evidence type="ECO:0000313" key="1">
    <source>
        <dbReference type="EMBL" id="MBB4867825.1"/>
    </source>
</evidence>
<accession>A0A7W7KSN7</accession>
<reference evidence="1 2" key="1">
    <citation type="submission" date="2020-08" db="EMBL/GenBank/DDBJ databases">
        <title>Functional genomics of gut bacteria from endangered species of beetles.</title>
        <authorList>
            <person name="Carlos-Shanley C."/>
        </authorList>
    </citation>
    <scope>NUCLEOTIDE SEQUENCE [LARGE SCALE GENOMIC DNA]</scope>
    <source>
        <strain evidence="1 2">S00179</strain>
    </source>
</reference>